<evidence type="ECO:0000256" key="6">
    <source>
        <dbReference type="ARBA" id="ARBA00022475"/>
    </source>
</evidence>
<dbReference type="InterPro" id="IPR001460">
    <property type="entry name" value="PCN-bd_Tpept"/>
</dbReference>
<keyword evidence="18" id="KW-0131">Cell cycle</keyword>
<keyword evidence="18" id="KW-0132">Cell division</keyword>
<feature type="coiled-coil region" evidence="14">
    <location>
        <begin position="138"/>
        <end position="165"/>
    </location>
</feature>
<dbReference type="EC" id="3.4.16.4" evidence="5"/>
<comment type="similarity">
    <text evidence="4">Belongs to the transpeptidase family.</text>
</comment>
<dbReference type="GO" id="GO:0008360">
    <property type="term" value="P:regulation of cell shape"/>
    <property type="evidence" value="ECO:0007669"/>
    <property type="project" value="UniProtKB-KW"/>
</dbReference>
<dbReference type="InterPro" id="IPR050515">
    <property type="entry name" value="Beta-lactam/transpept"/>
</dbReference>
<dbReference type="GO" id="GO:0071555">
    <property type="term" value="P:cell wall organization"/>
    <property type="evidence" value="ECO:0007669"/>
    <property type="project" value="UniProtKB-KW"/>
</dbReference>
<evidence type="ECO:0000256" key="15">
    <source>
        <dbReference type="SAM" id="MobiDB-lite"/>
    </source>
</evidence>
<evidence type="ECO:0000256" key="3">
    <source>
        <dbReference type="ARBA" id="ARBA00004752"/>
    </source>
</evidence>
<dbReference type="Pfam" id="PF00905">
    <property type="entry name" value="Transpeptidase"/>
    <property type="match status" value="1"/>
</dbReference>
<dbReference type="Gene3D" id="1.10.10.1230">
    <property type="entry name" value="Penicillin-binding protein, N-terminal non-catalytic domain, head sub-domain"/>
    <property type="match status" value="1"/>
</dbReference>
<organism evidence="18 19">
    <name type="scientific">[Bacillus] enclensis</name>
    <dbReference type="NCBI Taxonomy" id="1402860"/>
    <lineage>
        <taxon>Bacteria</taxon>
        <taxon>Bacillati</taxon>
        <taxon>Bacillota</taxon>
        <taxon>Bacilli</taxon>
        <taxon>Bacillales</taxon>
        <taxon>Bacillaceae</taxon>
        <taxon>Rossellomorea</taxon>
    </lineage>
</organism>
<dbReference type="InterPro" id="IPR012338">
    <property type="entry name" value="Beta-lactam/transpept-like"/>
</dbReference>
<dbReference type="InterPro" id="IPR036138">
    <property type="entry name" value="PBP_dimer_sf"/>
</dbReference>
<sequence>MHYFYIEEGLERLKKSKRKKKTHVPVRMNLLFFAVFLLFSLLVLRLGLVQIVNGESYKKEVERTEDVVVKTSVPRGKIFDRYGNVIVDNIPLNAITYTRTNNTSIEEMLDVASKLSDFIEKDTKEVTERDKKDYWIINNKEEAEAKVSEKEIEKLQNNEDLSEEEVNAKVYKMRLDRITEKELSSLTAKDLEVIAIYREFTTGYALNPQIVKNEGVTPQEFAVVSEHLSELPGVNTTTDWKRSYMFDDTLRTILGNVSSAREGLPKDLVDSYLARDYNRNDRVGKSYVELEYEEVLQGQKEQIKNVTKGGSVLESLLIQEGQRGKDVVLTIDMELQREVEKIIEEELMKQVVNRSESPDLDRAYVVMMDPNTGEILAMAGKQYVKDPETGKYEMRDAALGTFTTTYEVGSVVKGATVLTGYMTGKLTPGEVQIDEPIIIGKEGTPKTSWFNRYGRIPMSDLYALEKSSNSYMFKVAMRINGQEYVPHANMPVNPQAIKTFRNHFSQFGLGVSTGIDLPGEASGIEGNLTNPGLLLDFAIGQFDTYSTMQLAQYVSTIANDGYRVQPHIMKEIREPIDEKDRLGPILYEKETNVLNRVEATQSQIEHVQKGFYRVYHSPEGTAYAQFKDAPYNAAGKSGTAETYIDGKLSYNTTLIGYAPFNQPEVAYATLVPASHVQASGVADPYVNKYISQRVMDKYFELKKERAEEMGDPTSVNKKIENADEAEKRQEEDRQENN</sequence>
<dbReference type="Pfam" id="PF03717">
    <property type="entry name" value="PBP_dimer"/>
    <property type="match status" value="1"/>
</dbReference>
<dbReference type="UniPathway" id="UPA00219"/>
<dbReference type="Proteomes" id="UP000181997">
    <property type="component" value="Unassembled WGS sequence"/>
</dbReference>
<keyword evidence="10" id="KW-1133">Transmembrane helix</keyword>
<evidence type="ECO:0000256" key="14">
    <source>
        <dbReference type="SAM" id="Coils"/>
    </source>
</evidence>
<dbReference type="GO" id="GO:0005886">
    <property type="term" value="C:plasma membrane"/>
    <property type="evidence" value="ECO:0007669"/>
    <property type="project" value="UniProtKB-SubCell"/>
</dbReference>
<comment type="subcellular location">
    <subcellularLocation>
        <location evidence="2">Cell membrane</location>
    </subcellularLocation>
    <subcellularLocation>
        <location evidence="1">Membrane</location>
        <topology evidence="1">Single-pass membrane protein</topology>
    </subcellularLocation>
</comment>
<evidence type="ECO:0000259" key="16">
    <source>
        <dbReference type="Pfam" id="PF00905"/>
    </source>
</evidence>
<dbReference type="Gene3D" id="3.40.710.10">
    <property type="entry name" value="DD-peptidase/beta-lactamase superfamily"/>
    <property type="match status" value="1"/>
</dbReference>
<feature type="compositionally biased region" description="Basic and acidic residues" evidence="15">
    <location>
        <begin position="717"/>
        <end position="737"/>
    </location>
</feature>
<evidence type="ECO:0000256" key="9">
    <source>
        <dbReference type="ARBA" id="ARBA00022984"/>
    </source>
</evidence>
<keyword evidence="14" id="KW-0175">Coiled coil</keyword>
<evidence type="ECO:0000256" key="2">
    <source>
        <dbReference type="ARBA" id="ARBA00004236"/>
    </source>
</evidence>
<evidence type="ECO:0000259" key="17">
    <source>
        <dbReference type="Pfam" id="PF03717"/>
    </source>
</evidence>
<dbReference type="PANTHER" id="PTHR30627:SF2">
    <property type="entry name" value="PEPTIDOGLYCAN D,D-TRANSPEPTIDASE MRDA"/>
    <property type="match status" value="1"/>
</dbReference>
<keyword evidence="9" id="KW-0573">Peptidoglycan synthesis</keyword>
<dbReference type="GO" id="GO:0071972">
    <property type="term" value="F:peptidoglycan L,D-transpeptidase activity"/>
    <property type="evidence" value="ECO:0007669"/>
    <property type="project" value="TreeGrafter"/>
</dbReference>
<evidence type="ECO:0000256" key="12">
    <source>
        <dbReference type="ARBA" id="ARBA00023316"/>
    </source>
</evidence>
<evidence type="ECO:0000256" key="4">
    <source>
        <dbReference type="ARBA" id="ARBA00007171"/>
    </source>
</evidence>
<evidence type="ECO:0000256" key="11">
    <source>
        <dbReference type="ARBA" id="ARBA00023136"/>
    </source>
</evidence>
<gene>
    <name evidence="18" type="ORF">GA0061094_1155</name>
</gene>
<keyword evidence="19" id="KW-1185">Reference proteome</keyword>
<dbReference type="Gene3D" id="3.90.1310.10">
    <property type="entry name" value="Penicillin-binding protein 2a (Domain 2)"/>
    <property type="match status" value="1"/>
</dbReference>
<keyword evidence="8" id="KW-0133">Cell shape</keyword>
<dbReference type="GO" id="GO:0009252">
    <property type="term" value="P:peptidoglycan biosynthetic process"/>
    <property type="evidence" value="ECO:0007669"/>
    <property type="project" value="UniProtKB-UniPathway"/>
</dbReference>
<comment type="catalytic activity">
    <reaction evidence="13">
        <text>Preferential cleavage: (Ac)2-L-Lys-D-Ala-|-D-Ala. Also transpeptidation of peptidyl-alanyl moieties that are N-acyl substituents of D-alanine.</text>
        <dbReference type="EC" id="3.4.16.4"/>
    </reaction>
</comment>
<name>A0A1C4A179_9BACI</name>
<evidence type="ECO:0000256" key="1">
    <source>
        <dbReference type="ARBA" id="ARBA00004167"/>
    </source>
</evidence>
<dbReference type="SUPFAM" id="SSF56601">
    <property type="entry name" value="beta-lactamase/transpeptidase-like"/>
    <property type="match status" value="1"/>
</dbReference>
<feature type="domain" description="Penicillin-binding protein dimerisation" evidence="17">
    <location>
        <begin position="71"/>
        <end position="312"/>
    </location>
</feature>
<dbReference type="GO" id="GO:0008658">
    <property type="term" value="F:penicillin binding"/>
    <property type="evidence" value="ECO:0007669"/>
    <property type="project" value="InterPro"/>
</dbReference>
<comment type="pathway">
    <text evidence="3">Cell wall biogenesis; peptidoglycan biosynthesis.</text>
</comment>
<keyword evidence="12" id="KW-0961">Cell wall biogenesis/degradation</keyword>
<proteinExistence type="inferred from homology"/>
<dbReference type="PANTHER" id="PTHR30627">
    <property type="entry name" value="PEPTIDOGLYCAN D,D-TRANSPEPTIDASE"/>
    <property type="match status" value="1"/>
</dbReference>
<keyword evidence="7" id="KW-0812">Transmembrane</keyword>
<dbReference type="AlphaFoldDB" id="A0A1C4A179"/>
<dbReference type="SUPFAM" id="SSF56519">
    <property type="entry name" value="Penicillin binding protein dimerisation domain"/>
    <property type="match status" value="1"/>
</dbReference>
<evidence type="ECO:0000256" key="7">
    <source>
        <dbReference type="ARBA" id="ARBA00022692"/>
    </source>
</evidence>
<protein>
    <recommendedName>
        <fullName evidence="5">serine-type D-Ala-D-Ala carboxypeptidase</fullName>
        <ecNumber evidence="5">3.4.16.4</ecNumber>
    </recommendedName>
</protein>
<feature type="region of interest" description="Disordered" evidence="15">
    <location>
        <begin position="705"/>
        <end position="737"/>
    </location>
</feature>
<evidence type="ECO:0000256" key="13">
    <source>
        <dbReference type="ARBA" id="ARBA00034000"/>
    </source>
</evidence>
<keyword evidence="6" id="KW-1003">Cell membrane</keyword>
<reference evidence="19" key="1">
    <citation type="submission" date="2016-08" db="EMBL/GenBank/DDBJ databases">
        <authorList>
            <person name="Varghese N."/>
            <person name="Submissions Spin"/>
        </authorList>
    </citation>
    <scope>NUCLEOTIDE SEQUENCE [LARGE SCALE GENOMIC DNA]</scope>
    <source>
        <strain evidence="19">SGD-1123</strain>
    </source>
</reference>
<feature type="domain" description="Penicillin-binding protein transpeptidase" evidence="16">
    <location>
        <begin position="364"/>
        <end position="688"/>
    </location>
</feature>
<accession>A0A1C4A179</accession>
<dbReference type="GO" id="GO:0009002">
    <property type="term" value="F:serine-type D-Ala-D-Ala carboxypeptidase activity"/>
    <property type="evidence" value="ECO:0007669"/>
    <property type="project" value="UniProtKB-EC"/>
</dbReference>
<evidence type="ECO:0000256" key="8">
    <source>
        <dbReference type="ARBA" id="ARBA00022960"/>
    </source>
</evidence>
<evidence type="ECO:0000256" key="10">
    <source>
        <dbReference type="ARBA" id="ARBA00022989"/>
    </source>
</evidence>
<dbReference type="GO" id="GO:0051301">
    <property type="term" value="P:cell division"/>
    <property type="evidence" value="ECO:0007669"/>
    <property type="project" value="UniProtKB-KW"/>
</dbReference>
<dbReference type="InterPro" id="IPR005311">
    <property type="entry name" value="PBP_dimer"/>
</dbReference>
<evidence type="ECO:0000256" key="5">
    <source>
        <dbReference type="ARBA" id="ARBA00012448"/>
    </source>
</evidence>
<dbReference type="EMBL" id="FMAU01000001">
    <property type="protein sequence ID" value="SCB88389.1"/>
    <property type="molecule type" value="Genomic_DNA"/>
</dbReference>
<keyword evidence="11" id="KW-0472">Membrane</keyword>
<evidence type="ECO:0000313" key="18">
    <source>
        <dbReference type="EMBL" id="SCB88389.1"/>
    </source>
</evidence>
<evidence type="ECO:0000313" key="19">
    <source>
        <dbReference type="Proteomes" id="UP000181997"/>
    </source>
</evidence>